<dbReference type="Gene3D" id="2.130.10.10">
    <property type="entry name" value="YVTN repeat-like/Quinoprotein amine dehydrogenase"/>
    <property type="match status" value="1"/>
</dbReference>
<feature type="repeat" description="WD" evidence="7">
    <location>
        <begin position="428"/>
        <end position="469"/>
    </location>
</feature>
<dbReference type="Pfam" id="PF24807">
    <property type="entry name" value="WD40_CDC20-Fz"/>
    <property type="match status" value="1"/>
</dbReference>
<evidence type="ECO:0000313" key="10">
    <source>
        <dbReference type="EMBL" id="KAG0689763.1"/>
    </source>
</evidence>
<evidence type="ECO:0000256" key="2">
    <source>
        <dbReference type="ARBA" id="ARBA00022574"/>
    </source>
</evidence>
<evidence type="ECO:0000256" key="7">
    <source>
        <dbReference type="PROSITE-ProRule" id="PRU00221"/>
    </source>
</evidence>
<evidence type="ECO:0000256" key="6">
    <source>
        <dbReference type="ARBA" id="ARBA00023306"/>
    </source>
</evidence>
<dbReference type="EMBL" id="PUHW01000062">
    <property type="protein sequence ID" value="KAG0689763.1"/>
    <property type="molecule type" value="Genomic_DNA"/>
</dbReference>
<accession>A0A9P7BHQ8</accession>
<feature type="domain" description="CDC20/Fizzy WD40" evidence="9">
    <location>
        <begin position="302"/>
        <end position="593"/>
    </location>
</feature>
<evidence type="ECO:0000259" key="9">
    <source>
        <dbReference type="Pfam" id="PF24807"/>
    </source>
</evidence>
<organism evidence="10 11">
    <name type="scientific">Pichia californica</name>
    <dbReference type="NCBI Taxonomy" id="460514"/>
    <lineage>
        <taxon>Eukaryota</taxon>
        <taxon>Fungi</taxon>
        <taxon>Dikarya</taxon>
        <taxon>Ascomycota</taxon>
        <taxon>Saccharomycotina</taxon>
        <taxon>Pichiomycetes</taxon>
        <taxon>Pichiales</taxon>
        <taxon>Pichiaceae</taxon>
        <taxon>Pichia</taxon>
    </lineage>
</organism>
<comment type="caution">
    <text evidence="10">The sequence shown here is derived from an EMBL/GenBank/DDBJ whole genome shotgun (WGS) entry which is preliminary data.</text>
</comment>
<proteinExistence type="inferred from homology"/>
<dbReference type="AlphaFoldDB" id="A0A9P7BHQ8"/>
<dbReference type="PROSITE" id="PS00678">
    <property type="entry name" value="WD_REPEATS_1"/>
    <property type="match status" value="1"/>
</dbReference>
<evidence type="ECO:0000313" key="11">
    <source>
        <dbReference type="Proteomes" id="UP000697127"/>
    </source>
</evidence>
<sequence>MTSPVKKTPLHSQNAKYHRTVFGNTSPNLINQSTNSIFTGSKGILSPNFNVVNSDWNSTMNLKSNSKFTTSSSTSITPKTNNNNNNNNTSSSNKHSNFGNTSFHRRPSYSNSALSRHRTFGDLFNERYTKKADNDTESLNSLHTGTFLDDNNDESVRISKLKNKSTTSLGSSARKLRRTNTIEILDRFIPTRQSTSGKLSIEKTKSLPSFAMPLDHIESQNSKIYQNSVAEACGLEVGQRILQFQPAPPESKVNGNNHNSLRKVASNNSNMMNCKFKTRQMISTSAAQARMKKIPSCPEKVLDAPGLVDDFYLNLISWSNENILAIALNNSVYCWNATSGSVDLITECETIVTSIKWSPDDYYLSIGLDNGNIEIWDIESTTKLRTMNCGNVRIGIQDWNDHILTSGSRNGEIINNDVRISDHITAKLEYHTGEVCGLQWRMDGLQLASGGNDNIVNIWDCRNTMPIFTKTAHNAAVKAISWCPTQLSLLATGGGSACKKIHFWNSNNGSRINTIETDSQVSSLNWGYSNGIGKEIVSTHGFPNNEISVYSYPSLQKTGVIVDAHESRILNSQLSPNNTILATIAADENLKFWKFFDEQPEVEKDVFNSSTSGKEIGKVMTIR</sequence>
<feature type="repeat" description="WD" evidence="7">
    <location>
        <begin position="562"/>
        <end position="594"/>
    </location>
</feature>
<protein>
    <submittedName>
        <fullName evidence="10">Ubiquitin-protein transferase activating protein</fullName>
    </submittedName>
</protein>
<dbReference type="OrthoDB" id="10263272at2759"/>
<keyword evidence="3" id="KW-0132">Cell division</keyword>
<dbReference type="InterPro" id="IPR015943">
    <property type="entry name" value="WD40/YVTN_repeat-like_dom_sf"/>
</dbReference>
<keyword evidence="6" id="KW-0131">Cell cycle</keyword>
<dbReference type="InterPro" id="IPR056150">
    <property type="entry name" value="WD40_CDC20-Fz"/>
</dbReference>
<feature type="repeat" description="WD" evidence="7">
    <location>
        <begin position="345"/>
        <end position="386"/>
    </location>
</feature>
<dbReference type="SMART" id="SM00320">
    <property type="entry name" value="WD40"/>
    <property type="match status" value="5"/>
</dbReference>
<dbReference type="GO" id="GO:0051301">
    <property type="term" value="P:cell division"/>
    <property type="evidence" value="ECO:0007669"/>
    <property type="project" value="UniProtKB-KW"/>
</dbReference>
<comment type="similarity">
    <text evidence="1">Belongs to the WD repeat CDC20/Fizzy family.</text>
</comment>
<dbReference type="GO" id="GO:0010997">
    <property type="term" value="F:anaphase-promoting complex binding"/>
    <property type="evidence" value="ECO:0007669"/>
    <property type="project" value="InterPro"/>
</dbReference>
<dbReference type="PROSITE" id="PS50294">
    <property type="entry name" value="WD_REPEATS_REGION"/>
    <property type="match status" value="2"/>
</dbReference>
<evidence type="ECO:0000256" key="4">
    <source>
        <dbReference type="ARBA" id="ARBA00022737"/>
    </source>
</evidence>
<dbReference type="GO" id="GO:0031145">
    <property type="term" value="P:anaphase-promoting complex-dependent catabolic process"/>
    <property type="evidence" value="ECO:0007669"/>
    <property type="project" value="TreeGrafter"/>
</dbReference>
<dbReference type="GO" id="GO:1905786">
    <property type="term" value="P:positive regulation of anaphase-promoting complex-dependent catabolic process"/>
    <property type="evidence" value="ECO:0007669"/>
    <property type="project" value="TreeGrafter"/>
</dbReference>
<dbReference type="PANTHER" id="PTHR19918:SF8">
    <property type="entry name" value="FI02843P"/>
    <property type="match status" value="1"/>
</dbReference>
<evidence type="ECO:0000256" key="8">
    <source>
        <dbReference type="SAM" id="MobiDB-lite"/>
    </source>
</evidence>
<dbReference type="GO" id="GO:0005680">
    <property type="term" value="C:anaphase-promoting complex"/>
    <property type="evidence" value="ECO:0007669"/>
    <property type="project" value="TreeGrafter"/>
</dbReference>
<reference evidence="10" key="1">
    <citation type="submission" date="2020-11" db="EMBL/GenBank/DDBJ databases">
        <title>Kefir isolates.</title>
        <authorList>
            <person name="Marcisauskas S."/>
            <person name="Kim Y."/>
            <person name="Blasche S."/>
        </authorList>
    </citation>
    <scope>NUCLEOTIDE SEQUENCE</scope>
    <source>
        <strain evidence="10">Olga-1</strain>
    </source>
</reference>
<keyword evidence="4" id="KW-0677">Repeat</keyword>
<name>A0A9P7BHQ8_9ASCO</name>
<feature type="compositionally biased region" description="Low complexity" evidence="8">
    <location>
        <begin position="66"/>
        <end position="97"/>
    </location>
</feature>
<dbReference type="InterPro" id="IPR036322">
    <property type="entry name" value="WD40_repeat_dom_sf"/>
</dbReference>
<evidence type="ECO:0000256" key="3">
    <source>
        <dbReference type="ARBA" id="ARBA00022618"/>
    </source>
</evidence>
<dbReference type="InterPro" id="IPR033010">
    <property type="entry name" value="Cdc20/Fizzy"/>
</dbReference>
<keyword evidence="11" id="KW-1185">Reference proteome</keyword>
<keyword evidence="2 7" id="KW-0853">WD repeat</keyword>
<dbReference type="GO" id="GO:0016740">
    <property type="term" value="F:transferase activity"/>
    <property type="evidence" value="ECO:0007669"/>
    <property type="project" value="UniProtKB-KW"/>
</dbReference>
<dbReference type="PROSITE" id="PS50082">
    <property type="entry name" value="WD_REPEATS_2"/>
    <property type="match status" value="3"/>
</dbReference>
<evidence type="ECO:0000256" key="1">
    <source>
        <dbReference type="ARBA" id="ARBA00006445"/>
    </source>
</evidence>
<dbReference type="InterPro" id="IPR001680">
    <property type="entry name" value="WD40_rpt"/>
</dbReference>
<dbReference type="PANTHER" id="PTHR19918">
    <property type="entry name" value="CELL DIVISION CYCLE 20 CDC20 FIZZY -RELATED"/>
    <property type="match status" value="1"/>
</dbReference>
<dbReference type="SUPFAM" id="SSF50978">
    <property type="entry name" value="WD40 repeat-like"/>
    <property type="match status" value="1"/>
</dbReference>
<evidence type="ECO:0000256" key="5">
    <source>
        <dbReference type="ARBA" id="ARBA00022776"/>
    </source>
</evidence>
<gene>
    <name evidence="10" type="primary">CDC20</name>
    <name evidence="10" type="ORF">C6P40_004518</name>
</gene>
<feature type="region of interest" description="Disordered" evidence="8">
    <location>
        <begin position="66"/>
        <end position="114"/>
    </location>
</feature>
<keyword evidence="5" id="KW-0498">Mitosis</keyword>
<feature type="compositionally biased region" description="Polar residues" evidence="8">
    <location>
        <begin position="98"/>
        <end position="114"/>
    </location>
</feature>
<keyword evidence="10" id="KW-0808">Transferase</keyword>
<dbReference type="GO" id="GO:1990757">
    <property type="term" value="F:ubiquitin ligase activator activity"/>
    <property type="evidence" value="ECO:0007669"/>
    <property type="project" value="TreeGrafter"/>
</dbReference>
<dbReference type="InterPro" id="IPR019775">
    <property type="entry name" value="WD40_repeat_CS"/>
</dbReference>
<dbReference type="Proteomes" id="UP000697127">
    <property type="component" value="Unassembled WGS sequence"/>
</dbReference>